<feature type="signal peptide" evidence="1">
    <location>
        <begin position="1"/>
        <end position="20"/>
    </location>
</feature>
<protein>
    <submittedName>
        <fullName evidence="2">GerMN domain-containing protein</fullName>
    </submittedName>
</protein>
<proteinExistence type="predicted"/>
<accession>A0A9D1FEP8</accession>
<evidence type="ECO:0000313" key="3">
    <source>
        <dbReference type="Proteomes" id="UP000824001"/>
    </source>
</evidence>
<evidence type="ECO:0000313" key="2">
    <source>
        <dbReference type="EMBL" id="HIS67429.1"/>
    </source>
</evidence>
<gene>
    <name evidence="2" type="ORF">IAC18_07675</name>
</gene>
<reference evidence="2" key="2">
    <citation type="journal article" date="2021" name="PeerJ">
        <title>Extensive microbial diversity within the chicken gut microbiome revealed by metagenomics and culture.</title>
        <authorList>
            <person name="Gilroy R."/>
            <person name="Ravi A."/>
            <person name="Getino M."/>
            <person name="Pursley I."/>
            <person name="Horton D.L."/>
            <person name="Alikhan N.F."/>
            <person name="Baker D."/>
            <person name="Gharbi K."/>
            <person name="Hall N."/>
            <person name="Watson M."/>
            <person name="Adriaenssens E.M."/>
            <person name="Foster-Nyarko E."/>
            <person name="Jarju S."/>
            <person name="Secka A."/>
            <person name="Antonio M."/>
            <person name="Oren A."/>
            <person name="Chaudhuri R.R."/>
            <person name="La Ragione R."/>
            <person name="Hildebrand F."/>
            <person name="Pallen M.J."/>
        </authorList>
    </citation>
    <scope>NUCLEOTIDE SEQUENCE</scope>
    <source>
        <strain evidence="2">ChiHjej10B9-9673</strain>
    </source>
</reference>
<name>A0A9D1FEP8_9FIRM</name>
<dbReference type="EMBL" id="DVJK01000218">
    <property type="protein sequence ID" value="HIS67429.1"/>
    <property type="molecule type" value="Genomic_DNA"/>
</dbReference>
<evidence type="ECO:0000256" key="1">
    <source>
        <dbReference type="SAM" id="SignalP"/>
    </source>
</evidence>
<dbReference type="PROSITE" id="PS51257">
    <property type="entry name" value="PROKAR_LIPOPROTEIN"/>
    <property type="match status" value="1"/>
</dbReference>
<dbReference type="Proteomes" id="UP000824001">
    <property type="component" value="Unassembled WGS sequence"/>
</dbReference>
<dbReference type="AlphaFoldDB" id="A0A9D1FEP8"/>
<comment type="caution">
    <text evidence="2">The sequence shown here is derived from an EMBL/GenBank/DDBJ whole genome shotgun (WGS) entry which is preliminary data.</text>
</comment>
<keyword evidence="1" id="KW-0732">Signal</keyword>
<feature type="chain" id="PRO_5038452358" evidence="1">
    <location>
        <begin position="21"/>
        <end position="156"/>
    </location>
</feature>
<reference evidence="2" key="1">
    <citation type="submission" date="2020-10" db="EMBL/GenBank/DDBJ databases">
        <authorList>
            <person name="Gilroy R."/>
        </authorList>
    </citation>
    <scope>NUCLEOTIDE SEQUENCE</scope>
    <source>
        <strain evidence="2">ChiHjej10B9-9673</strain>
    </source>
</reference>
<organism evidence="2 3">
    <name type="scientific">Candidatus Scatomorpha merdipullorum</name>
    <dbReference type="NCBI Taxonomy" id="2840927"/>
    <lineage>
        <taxon>Bacteria</taxon>
        <taxon>Bacillati</taxon>
        <taxon>Bacillota</taxon>
        <taxon>Clostridia</taxon>
        <taxon>Eubacteriales</taxon>
        <taxon>Candidatus Scatomorpha</taxon>
    </lineage>
</organism>
<sequence length="156" mass="16125">MKKAFVLLLALALAALGGCASRTLEVEVYRAVLPYYLSDGPAVRAETVHVDASLGDIDAVAEAFNSAPADPELANPLPDGVRIEGWELADGELRLSVSAGYASLSGYRRSAADCCLTLSFCAVEGVERVSVSSGEALLTAAMSPEDICLADTSGGE</sequence>